<sequence length="140" mass="16167">MQPPAPRQHKLCPTADGCDKGSKCTLIGHKSVKWLLWKRNLRSHVPYFTPSRPQKRDSVEKKDMLMSPGREKMVFHNLHDFQSGILFRDRMESFCKVVGNEYICSFTALVMYKDRSGRVFVFAILCSVYLLVLTKLGMIP</sequence>
<proteinExistence type="predicted"/>
<evidence type="ECO:0000256" key="1">
    <source>
        <dbReference type="SAM" id="Phobius"/>
    </source>
</evidence>
<dbReference type="OrthoDB" id="6412932at2759"/>
<keyword evidence="1" id="KW-0812">Transmembrane</keyword>
<name>A0A8X6TXF4_NEPPI</name>
<evidence type="ECO:0000313" key="3">
    <source>
        <dbReference type="Proteomes" id="UP000887013"/>
    </source>
</evidence>
<evidence type="ECO:0000313" key="2">
    <source>
        <dbReference type="EMBL" id="GFT60356.1"/>
    </source>
</evidence>
<keyword evidence="3" id="KW-1185">Reference proteome</keyword>
<keyword evidence="1" id="KW-0472">Membrane</keyword>
<dbReference type="Proteomes" id="UP000887013">
    <property type="component" value="Unassembled WGS sequence"/>
</dbReference>
<reference evidence="2" key="1">
    <citation type="submission" date="2020-08" db="EMBL/GenBank/DDBJ databases">
        <title>Multicomponent nature underlies the extraordinary mechanical properties of spider dragline silk.</title>
        <authorList>
            <person name="Kono N."/>
            <person name="Nakamura H."/>
            <person name="Mori M."/>
            <person name="Yoshida Y."/>
            <person name="Ohtoshi R."/>
            <person name="Malay A.D."/>
            <person name="Moran D.A.P."/>
            <person name="Tomita M."/>
            <person name="Numata K."/>
            <person name="Arakawa K."/>
        </authorList>
    </citation>
    <scope>NUCLEOTIDE SEQUENCE</scope>
</reference>
<organism evidence="2 3">
    <name type="scientific">Nephila pilipes</name>
    <name type="common">Giant wood spider</name>
    <name type="synonym">Nephila maculata</name>
    <dbReference type="NCBI Taxonomy" id="299642"/>
    <lineage>
        <taxon>Eukaryota</taxon>
        <taxon>Metazoa</taxon>
        <taxon>Ecdysozoa</taxon>
        <taxon>Arthropoda</taxon>
        <taxon>Chelicerata</taxon>
        <taxon>Arachnida</taxon>
        <taxon>Araneae</taxon>
        <taxon>Araneomorphae</taxon>
        <taxon>Entelegynae</taxon>
        <taxon>Araneoidea</taxon>
        <taxon>Nephilidae</taxon>
        <taxon>Nephila</taxon>
    </lineage>
</organism>
<accession>A0A8X6TXF4</accession>
<feature type="transmembrane region" description="Helical" evidence="1">
    <location>
        <begin position="119"/>
        <end position="139"/>
    </location>
</feature>
<gene>
    <name evidence="2" type="ORF">NPIL_53831</name>
</gene>
<protein>
    <submittedName>
        <fullName evidence="2">Uncharacterized protein</fullName>
    </submittedName>
</protein>
<comment type="caution">
    <text evidence="2">The sequence shown here is derived from an EMBL/GenBank/DDBJ whole genome shotgun (WGS) entry which is preliminary data.</text>
</comment>
<dbReference type="AlphaFoldDB" id="A0A8X6TXF4"/>
<dbReference type="EMBL" id="BMAW01018810">
    <property type="protein sequence ID" value="GFT60356.1"/>
    <property type="molecule type" value="Genomic_DNA"/>
</dbReference>
<keyword evidence="1" id="KW-1133">Transmembrane helix</keyword>